<dbReference type="PROSITE" id="PS50887">
    <property type="entry name" value="GGDEF"/>
    <property type="match status" value="1"/>
</dbReference>
<dbReference type="InterPro" id="IPR052163">
    <property type="entry name" value="DGC-Regulatory_Protein"/>
</dbReference>
<dbReference type="AlphaFoldDB" id="K6YKI2"/>
<dbReference type="Pfam" id="PF13188">
    <property type="entry name" value="PAS_8"/>
    <property type="match status" value="1"/>
</dbReference>
<evidence type="ECO:0000259" key="2">
    <source>
        <dbReference type="PROSITE" id="PS50113"/>
    </source>
</evidence>
<dbReference type="InterPro" id="IPR029787">
    <property type="entry name" value="Nucleotide_cyclase"/>
</dbReference>
<dbReference type="SMART" id="SM00267">
    <property type="entry name" value="GGDEF"/>
    <property type="match status" value="1"/>
</dbReference>
<dbReference type="InterPro" id="IPR035965">
    <property type="entry name" value="PAS-like_dom_sf"/>
</dbReference>
<evidence type="ECO:0000313" key="5">
    <source>
        <dbReference type="Proteomes" id="UP000006327"/>
    </source>
</evidence>
<dbReference type="NCBIfam" id="TIGR00254">
    <property type="entry name" value="GGDEF"/>
    <property type="match status" value="1"/>
</dbReference>
<dbReference type="InterPro" id="IPR000014">
    <property type="entry name" value="PAS"/>
</dbReference>
<dbReference type="Gene3D" id="3.30.450.20">
    <property type="entry name" value="PAS domain"/>
    <property type="match status" value="2"/>
</dbReference>
<gene>
    <name evidence="4" type="ORF">GARC_0146</name>
</gene>
<dbReference type="RefSeq" id="WP_007615640.1">
    <property type="nucleotide sequence ID" value="NZ_BAEO01000003.1"/>
</dbReference>
<evidence type="ECO:0000259" key="3">
    <source>
        <dbReference type="PROSITE" id="PS50887"/>
    </source>
</evidence>
<dbReference type="Pfam" id="PF13426">
    <property type="entry name" value="PAS_9"/>
    <property type="match status" value="1"/>
</dbReference>
<accession>K6YKI2</accession>
<organism evidence="4 5">
    <name type="scientific">Paraglaciecola arctica BSs20135</name>
    <dbReference type="NCBI Taxonomy" id="493475"/>
    <lineage>
        <taxon>Bacteria</taxon>
        <taxon>Pseudomonadati</taxon>
        <taxon>Pseudomonadota</taxon>
        <taxon>Gammaproteobacteria</taxon>
        <taxon>Alteromonadales</taxon>
        <taxon>Alteromonadaceae</taxon>
        <taxon>Paraglaciecola</taxon>
    </lineage>
</organism>
<keyword evidence="5" id="KW-1185">Reference proteome</keyword>
<dbReference type="InterPro" id="IPR000700">
    <property type="entry name" value="PAS-assoc_C"/>
</dbReference>
<dbReference type="Gene3D" id="3.30.70.270">
    <property type="match status" value="1"/>
</dbReference>
<dbReference type="InterPro" id="IPR043128">
    <property type="entry name" value="Rev_trsase/Diguanyl_cyclase"/>
</dbReference>
<dbReference type="STRING" id="493475.GARC_0146"/>
<dbReference type="NCBIfam" id="TIGR00229">
    <property type="entry name" value="sensory_box"/>
    <property type="match status" value="1"/>
</dbReference>
<dbReference type="Proteomes" id="UP000006327">
    <property type="component" value="Unassembled WGS sequence"/>
</dbReference>
<dbReference type="PANTHER" id="PTHR46663:SF3">
    <property type="entry name" value="SLL0267 PROTEIN"/>
    <property type="match status" value="1"/>
</dbReference>
<feature type="domain" description="PAS" evidence="1">
    <location>
        <begin position="131"/>
        <end position="207"/>
    </location>
</feature>
<proteinExistence type="predicted"/>
<dbReference type="PROSITE" id="PS50112">
    <property type="entry name" value="PAS"/>
    <property type="match status" value="2"/>
</dbReference>
<evidence type="ECO:0000259" key="1">
    <source>
        <dbReference type="PROSITE" id="PS50112"/>
    </source>
</evidence>
<dbReference type="PROSITE" id="PS50113">
    <property type="entry name" value="PAC"/>
    <property type="match status" value="1"/>
</dbReference>
<dbReference type="InterPro" id="IPR000160">
    <property type="entry name" value="GGDEF_dom"/>
</dbReference>
<feature type="domain" description="PAS" evidence="1">
    <location>
        <begin position="10"/>
        <end position="50"/>
    </location>
</feature>
<evidence type="ECO:0000313" key="4">
    <source>
        <dbReference type="EMBL" id="GAC17128.1"/>
    </source>
</evidence>
<dbReference type="SMART" id="SM00091">
    <property type="entry name" value="PAS"/>
    <property type="match status" value="2"/>
</dbReference>
<name>K6YKI2_9ALTE</name>
<dbReference type="CDD" id="cd01949">
    <property type="entry name" value="GGDEF"/>
    <property type="match status" value="1"/>
</dbReference>
<dbReference type="Pfam" id="PF00990">
    <property type="entry name" value="GGDEF"/>
    <property type="match status" value="1"/>
</dbReference>
<dbReference type="SUPFAM" id="SSF55073">
    <property type="entry name" value="Nucleotide cyclase"/>
    <property type="match status" value="1"/>
</dbReference>
<dbReference type="EMBL" id="BAEO01000003">
    <property type="protein sequence ID" value="GAC17128.1"/>
    <property type="molecule type" value="Genomic_DNA"/>
</dbReference>
<dbReference type="OrthoDB" id="5800589at2"/>
<sequence>MTDLFALNSRKLLEHAHIGVIIHRWDTSVIYANPTALHLLGLSYKQIIGKDDFDPQWNFLNDAGKKLLVEDYPVNKVKRTQQRLTNEVIGVIDVSNNKISWFFINAYYEGEPESPDSFIVVTFNDITDSKELFSFQAVVENAMDIVIVTEAENIQHPTGPKIVYVNRAFEDLTGYTKEQALGETPRILQGALTDQESKNRIHSALQNNQGINETLLNYDVKGRPYWVEMNIIPLINKYGDVTHFAAIERDVSERKFHLEQLKKRNHDLKVLKRDLELLVEKRTLELQKAKATLEKIAFFDPLTNIPNRRFFIDQSNRLIQSCNRRNVMIAFGIIDIDDFKVLNDTYGHNLGDTVLVDLSNYLKHFFRIDDAFCRHGGEEFAFAVAIENAIDIESLAERLITGIRSISIEIDTNTQLSITVSIGIKLCNPSSNLDLEVEIKQADIALYQSKGNHKNKFTIVSDS</sequence>
<feature type="domain" description="GGDEF" evidence="3">
    <location>
        <begin position="327"/>
        <end position="462"/>
    </location>
</feature>
<feature type="domain" description="PAC" evidence="2">
    <location>
        <begin position="209"/>
        <end position="263"/>
    </location>
</feature>
<dbReference type="CDD" id="cd00130">
    <property type="entry name" value="PAS"/>
    <property type="match status" value="2"/>
</dbReference>
<dbReference type="PANTHER" id="PTHR46663">
    <property type="entry name" value="DIGUANYLATE CYCLASE DGCT-RELATED"/>
    <property type="match status" value="1"/>
</dbReference>
<dbReference type="eggNOG" id="COG3706">
    <property type="taxonomic scope" value="Bacteria"/>
</dbReference>
<protein>
    <submittedName>
        <fullName evidence="4">Response regulator containing a CheY-like receiver domain and a GGDEF domain</fullName>
    </submittedName>
</protein>
<dbReference type="SUPFAM" id="SSF55785">
    <property type="entry name" value="PYP-like sensor domain (PAS domain)"/>
    <property type="match status" value="2"/>
</dbReference>
<reference evidence="4 5" key="1">
    <citation type="journal article" date="2017" name="Antonie Van Leeuwenhoek">
        <title>Rhizobium rhizosphaerae sp. nov., a novel species isolated from rice rhizosphere.</title>
        <authorList>
            <person name="Zhao J.J."/>
            <person name="Zhang J."/>
            <person name="Zhang R.J."/>
            <person name="Zhang C.W."/>
            <person name="Yin H.Q."/>
            <person name="Zhang X.X."/>
        </authorList>
    </citation>
    <scope>NUCLEOTIDE SEQUENCE [LARGE SCALE GENOMIC DNA]</scope>
    <source>
        <strain evidence="4 5">BSs20135</strain>
    </source>
</reference>
<comment type="caution">
    <text evidence="4">The sequence shown here is derived from an EMBL/GenBank/DDBJ whole genome shotgun (WGS) entry which is preliminary data.</text>
</comment>